<evidence type="ECO:0000313" key="11">
    <source>
        <dbReference type="Proteomes" id="UP000753196"/>
    </source>
</evidence>
<evidence type="ECO:0000256" key="4">
    <source>
        <dbReference type="ARBA" id="ARBA00022884"/>
    </source>
</evidence>
<dbReference type="HAMAP" id="MF_00945_B">
    <property type="entry name" value="NusA_B"/>
    <property type="match status" value="1"/>
</dbReference>
<dbReference type="PROSITE" id="PS50084">
    <property type="entry name" value="KH_TYPE_1"/>
    <property type="match status" value="1"/>
</dbReference>
<dbReference type="GO" id="GO:0031564">
    <property type="term" value="P:transcription antitermination"/>
    <property type="evidence" value="ECO:0007669"/>
    <property type="project" value="UniProtKB-UniRule"/>
</dbReference>
<evidence type="ECO:0000313" key="10">
    <source>
        <dbReference type="EMBL" id="MBI3631010.1"/>
    </source>
</evidence>
<dbReference type="NCBIfam" id="TIGR01953">
    <property type="entry name" value="NusA"/>
    <property type="match status" value="1"/>
</dbReference>
<dbReference type="FunFam" id="3.30.300.20:FF:000005">
    <property type="entry name" value="Transcription termination/antitermination protein NusA"/>
    <property type="match status" value="1"/>
</dbReference>
<dbReference type="InterPro" id="IPR010213">
    <property type="entry name" value="TF_NusA"/>
</dbReference>
<dbReference type="Pfam" id="PF26594">
    <property type="entry name" value="KH_NusA_2nd"/>
    <property type="match status" value="1"/>
</dbReference>
<dbReference type="Pfam" id="PF13184">
    <property type="entry name" value="KH_NusA_1st"/>
    <property type="match status" value="1"/>
</dbReference>
<dbReference type="EMBL" id="JACQCR010000035">
    <property type="protein sequence ID" value="MBI3631010.1"/>
    <property type="molecule type" value="Genomic_DNA"/>
</dbReference>
<dbReference type="InterPro" id="IPR025249">
    <property type="entry name" value="TF_NusA_KH_1st"/>
</dbReference>
<dbReference type="SUPFAM" id="SSF54814">
    <property type="entry name" value="Prokaryotic type KH domain (KH-domain type II)"/>
    <property type="match status" value="2"/>
</dbReference>
<dbReference type="InterPro" id="IPR015946">
    <property type="entry name" value="KH_dom-like_a/b"/>
</dbReference>
<organism evidence="10 11">
    <name type="scientific">Candidatus Sungiibacteriota bacterium</name>
    <dbReference type="NCBI Taxonomy" id="2750080"/>
    <lineage>
        <taxon>Bacteria</taxon>
        <taxon>Candidatus Sungiibacteriota</taxon>
    </lineage>
</organism>
<evidence type="ECO:0000256" key="2">
    <source>
        <dbReference type="ARBA" id="ARBA00022490"/>
    </source>
</evidence>
<comment type="similarity">
    <text evidence="7">Belongs to the NusA family.</text>
</comment>
<feature type="compositionally biased region" description="Polar residues" evidence="8">
    <location>
        <begin position="406"/>
        <end position="419"/>
    </location>
</feature>
<dbReference type="CDD" id="cd02134">
    <property type="entry name" value="KH-II_NusA_rpt1"/>
    <property type="match status" value="1"/>
</dbReference>
<dbReference type="SMART" id="SM00316">
    <property type="entry name" value="S1"/>
    <property type="match status" value="1"/>
</dbReference>
<dbReference type="GO" id="GO:0005829">
    <property type="term" value="C:cytosol"/>
    <property type="evidence" value="ECO:0007669"/>
    <property type="project" value="TreeGrafter"/>
</dbReference>
<dbReference type="SUPFAM" id="SSF50249">
    <property type="entry name" value="Nucleic acid-binding proteins"/>
    <property type="match status" value="1"/>
</dbReference>
<protein>
    <recommendedName>
        <fullName evidence="7">Transcription termination/antitermination protein NusA</fullName>
    </recommendedName>
</protein>
<dbReference type="CDD" id="cd04455">
    <property type="entry name" value="S1_NusA"/>
    <property type="match status" value="1"/>
</dbReference>
<dbReference type="GO" id="GO:0003700">
    <property type="term" value="F:DNA-binding transcription factor activity"/>
    <property type="evidence" value="ECO:0007669"/>
    <property type="project" value="InterPro"/>
</dbReference>
<gene>
    <name evidence="7 10" type="primary">nusA</name>
    <name evidence="10" type="ORF">HY221_01615</name>
</gene>
<evidence type="ECO:0000256" key="8">
    <source>
        <dbReference type="SAM" id="MobiDB-lite"/>
    </source>
</evidence>
<dbReference type="Gene3D" id="2.40.50.140">
    <property type="entry name" value="Nucleic acid-binding proteins"/>
    <property type="match status" value="1"/>
</dbReference>
<dbReference type="Gene3D" id="3.30.1480.10">
    <property type="entry name" value="NusA, N-terminal domain"/>
    <property type="match status" value="1"/>
</dbReference>
<evidence type="ECO:0000256" key="6">
    <source>
        <dbReference type="ARBA" id="ARBA00023163"/>
    </source>
</evidence>
<evidence type="ECO:0000256" key="1">
    <source>
        <dbReference type="ARBA" id="ARBA00022472"/>
    </source>
</evidence>
<dbReference type="Gene3D" id="3.30.300.20">
    <property type="match status" value="2"/>
</dbReference>
<reference evidence="10" key="1">
    <citation type="submission" date="2020-07" db="EMBL/GenBank/DDBJ databases">
        <title>Huge and variable diversity of episymbiotic CPR bacteria and DPANN archaea in groundwater ecosystems.</title>
        <authorList>
            <person name="He C.Y."/>
            <person name="Keren R."/>
            <person name="Whittaker M."/>
            <person name="Farag I.F."/>
            <person name="Doudna J."/>
            <person name="Cate J.H.D."/>
            <person name="Banfield J.F."/>
        </authorList>
    </citation>
    <scope>NUCLEOTIDE SEQUENCE</scope>
    <source>
        <strain evidence="10">NC_groundwater_973_Pr1_S-0.2um_54_13</strain>
    </source>
</reference>
<dbReference type="PANTHER" id="PTHR22648:SF0">
    <property type="entry name" value="TRANSCRIPTION TERMINATION_ANTITERMINATION PROTEIN NUSA"/>
    <property type="match status" value="1"/>
</dbReference>
<dbReference type="InterPro" id="IPR009019">
    <property type="entry name" value="KH_sf_prok-type"/>
</dbReference>
<feature type="domain" description="S1 motif" evidence="9">
    <location>
        <begin position="182"/>
        <end position="246"/>
    </location>
</feature>
<feature type="region of interest" description="Disordered" evidence="8">
    <location>
        <begin position="382"/>
        <end position="419"/>
    </location>
</feature>
<dbReference type="InterPro" id="IPR004087">
    <property type="entry name" value="KH_dom"/>
</dbReference>
<evidence type="ECO:0000256" key="5">
    <source>
        <dbReference type="ARBA" id="ARBA00023015"/>
    </source>
</evidence>
<comment type="subcellular location">
    <subcellularLocation>
        <location evidence="7">Cytoplasm</location>
    </subcellularLocation>
</comment>
<sequence>MDLKSFAMAIQQIADEKGISRVSIIETIEMALAAAYKRDFGKRGQTIRAKLNPETGKITMTQIKIVVDETMIKSEEEIAAEEAAREADTLAGSPRASDEYAEHEEGPEKKVRFNPDKHIMLGEARLIKPDARPEDEMEFPVEYPADTEFGRIAAQTAKQVILQRIREAEREAVWRDFKDKEGELVSGLVQRLEGRNVFIDIGRTQGVLPPEEQIPGEPYRVGERMKVLITLVEKNPRGPGIFLSRSHPRILKKLFEIEVPEIAAQTVEIKAVAREAGSRSKVAVVSHEQGVDPVGSLVGQKGVRVTTVIHELGGEKIDIIEWSDDPGQLIAHALSPAKVLDVDIVENRREARVTVPEDQLSLAIGKRGQNVRLAAKLTGWKIDVRSPGAPESDQEAPQKQEDESSQTEPITNENNENQE</sequence>
<dbReference type="AlphaFoldDB" id="A0A932QY66"/>
<name>A0A932QY66_9BACT</name>
<proteinExistence type="inferred from homology"/>
<keyword evidence="2 7" id="KW-0963">Cytoplasm</keyword>
<dbReference type="InterPro" id="IPR003029">
    <property type="entry name" value="S1_domain"/>
</dbReference>
<evidence type="ECO:0000256" key="7">
    <source>
        <dbReference type="HAMAP-Rule" id="MF_00945"/>
    </source>
</evidence>
<dbReference type="PROSITE" id="PS50126">
    <property type="entry name" value="S1"/>
    <property type="match status" value="1"/>
</dbReference>
<feature type="compositionally biased region" description="Basic and acidic residues" evidence="8">
    <location>
        <begin position="96"/>
        <end position="108"/>
    </location>
</feature>
<dbReference type="InterPro" id="IPR058582">
    <property type="entry name" value="KH_NusA_2nd"/>
</dbReference>
<dbReference type="CDD" id="cd22529">
    <property type="entry name" value="KH-II_NusA_rpt2"/>
    <property type="match status" value="1"/>
</dbReference>
<dbReference type="InterPro" id="IPR013735">
    <property type="entry name" value="TF_NusA_N"/>
</dbReference>
<feature type="region of interest" description="Disordered" evidence="8">
    <location>
        <begin position="81"/>
        <end position="108"/>
    </location>
</feature>
<comment type="subunit">
    <text evidence="7">Monomer. Binds directly to the core enzyme of the DNA-dependent RNA polymerase and to nascent RNA.</text>
</comment>
<evidence type="ECO:0000256" key="3">
    <source>
        <dbReference type="ARBA" id="ARBA00022814"/>
    </source>
</evidence>
<dbReference type="GO" id="GO:0006353">
    <property type="term" value="P:DNA-templated transcription termination"/>
    <property type="evidence" value="ECO:0007669"/>
    <property type="project" value="UniProtKB-UniRule"/>
</dbReference>
<keyword evidence="4 7" id="KW-0694">RNA-binding</keyword>
<comment type="function">
    <text evidence="7">Participates in both transcription termination and antitermination.</text>
</comment>
<dbReference type="SUPFAM" id="SSF69705">
    <property type="entry name" value="Transcription factor NusA, N-terminal domain"/>
    <property type="match status" value="1"/>
</dbReference>
<dbReference type="Pfam" id="PF08529">
    <property type="entry name" value="NusA_N"/>
    <property type="match status" value="2"/>
</dbReference>
<evidence type="ECO:0000259" key="9">
    <source>
        <dbReference type="PROSITE" id="PS50126"/>
    </source>
</evidence>
<dbReference type="Proteomes" id="UP000753196">
    <property type="component" value="Unassembled WGS sequence"/>
</dbReference>
<keyword evidence="5 7" id="KW-0805">Transcription regulation</keyword>
<dbReference type="InterPro" id="IPR012340">
    <property type="entry name" value="NA-bd_OB-fold"/>
</dbReference>
<dbReference type="InterPro" id="IPR030842">
    <property type="entry name" value="TF_NusA_bacterial"/>
</dbReference>
<accession>A0A932QY66</accession>
<keyword evidence="1 7" id="KW-0806">Transcription termination</keyword>
<comment type="caution">
    <text evidence="10">The sequence shown here is derived from an EMBL/GenBank/DDBJ whole genome shotgun (WGS) entry which is preliminary data.</text>
</comment>
<dbReference type="GO" id="GO:0003723">
    <property type="term" value="F:RNA binding"/>
    <property type="evidence" value="ECO:0007669"/>
    <property type="project" value="UniProtKB-UniRule"/>
</dbReference>
<dbReference type="InterPro" id="IPR036555">
    <property type="entry name" value="NusA_N_sf"/>
</dbReference>
<dbReference type="SMART" id="SM00322">
    <property type="entry name" value="KH"/>
    <property type="match status" value="2"/>
</dbReference>
<dbReference type="Pfam" id="PF00575">
    <property type="entry name" value="S1"/>
    <property type="match status" value="1"/>
</dbReference>
<dbReference type="PANTHER" id="PTHR22648">
    <property type="entry name" value="TRANSCRIPTION TERMINATION FACTOR NUSA"/>
    <property type="match status" value="1"/>
</dbReference>
<dbReference type="FunFam" id="3.30.300.20:FF:000002">
    <property type="entry name" value="Transcription termination/antitermination protein NusA"/>
    <property type="match status" value="1"/>
</dbReference>
<keyword evidence="6 7" id="KW-0804">Transcription</keyword>
<keyword evidence="3 7" id="KW-0889">Transcription antitermination</keyword>